<feature type="binding site" evidence="4">
    <location>
        <position position="216"/>
    </location>
    <ligand>
        <name>allantoate</name>
        <dbReference type="ChEBI" id="CHEBI:17536"/>
    </ligand>
</feature>
<dbReference type="NCBIfam" id="NF006771">
    <property type="entry name" value="PRK09290.1-5"/>
    <property type="match status" value="1"/>
</dbReference>
<comment type="similarity">
    <text evidence="1">Belongs to the peptidase M20 family.</text>
</comment>
<feature type="binding site" evidence="4">
    <location>
        <position position="276"/>
    </location>
    <ligand>
        <name>allantoate</name>
        <dbReference type="ChEBI" id="CHEBI:17536"/>
    </ligand>
</feature>
<accession>A0A0C1V2V9</accession>
<feature type="binding site" evidence="3">
    <location>
        <position position="85"/>
    </location>
    <ligand>
        <name>Zn(2+)</name>
        <dbReference type="ChEBI" id="CHEBI:29105"/>
        <label>1</label>
    </ligand>
</feature>
<comment type="cofactor">
    <cofactor evidence="3">
        <name>Zn(2+)</name>
        <dbReference type="ChEBI" id="CHEBI:29105"/>
    </cofactor>
    <text evidence="3">Binds 2 Zn(2+) ions per subunit.</text>
</comment>
<dbReference type="InterPro" id="IPR002933">
    <property type="entry name" value="Peptidase_M20"/>
</dbReference>
<reference evidence="5" key="3">
    <citation type="submission" date="2020-02" db="EMBL/GenBank/DDBJ databases">
        <authorList>
            <person name="Sarangi A.N."/>
            <person name="Ghosh S."/>
            <person name="Mukherjee M."/>
            <person name="Tripathy S."/>
        </authorList>
    </citation>
    <scope>NUCLEOTIDE SEQUENCE</scope>
    <source>
        <strain evidence="5">BDU141951</strain>
    </source>
</reference>
<dbReference type="InterPro" id="IPR010158">
    <property type="entry name" value="Amidase_Cbmase"/>
</dbReference>
<organism evidence="5">
    <name type="scientific">Lyngbya confervoides BDU141951</name>
    <dbReference type="NCBI Taxonomy" id="1574623"/>
    <lineage>
        <taxon>Bacteria</taxon>
        <taxon>Bacillati</taxon>
        <taxon>Cyanobacteriota</taxon>
        <taxon>Cyanophyceae</taxon>
        <taxon>Oscillatoriophycideae</taxon>
        <taxon>Oscillatoriales</taxon>
        <taxon>Microcoleaceae</taxon>
        <taxon>Lyngbya</taxon>
    </lineage>
</organism>
<dbReference type="GO" id="GO:0016813">
    <property type="term" value="F:hydrolase activity, acting on carbon-nitrogen (but not peptide) bonds, in linear amidines"/>
    <property type="evidence" value="ECO:0007669"/>
    <property type="project" value="InterPro"/>
</dbReference>
<dbReference type="CDD" id="cd03884">
    <property type="entry name" value="M20_bAS"/>
    <property type="match status" value="1"/>
</dbReference>
<keyword evidence="2 5" id="KW-0378">Hydrolase</keyword>
<keyword evidence="3" id="KW-0479">Metal-binding</keyword>
<feature type="binding site" evidence="4">
    <location>
        <position position="289"/>
    </location>
    <ligand>
        <name>allantoate</name>
        <dbReference type="ChEBI" id="CHEBI:17536"/>
    </ligand>
</feature>
<evidence type="ECO:0000256" key="4">
    <source>
        <dbReference type="PIRSR" id="PIRSR001235-2"/>
    </source>
</evidence>
<evidence type="ECO:0000313" key="5">
    <source>
        <dbReference type="EMBL" id="NEV66064.1"/>
    </source>
</evidence>
<dbReference type="PIRSF" id="PIRSF001235">
    <property type="entry name" value="Amidase_carbamoylase"/>
    <property type="match status" value="1"/>
</dbReference>
<dbReference type="NCBIfam" id="TIGR01879">
    <property type="entry name" value="hydantase"/>
    <property type="match status" value="1"/>
</dbReference>
<comment type="caution">
    <text evidence="5">The sequence shown here is derived from an EMBL/GenBank/DDBJ whole genome shotgun (WGS) entry which is preliminary data.</text>
</comment>
<sequence>MGTATLLRIDRDRLQQRLDGLASIGRLPDGGVWRIAYSDEDLAARQWVTAAMQAAGMTVTIDAAGNLIGRYAGTEDLPALATGSHIDTVPTGGRYDGALGVLAGIEAVATLHEAGRRLRHAIEVIAFTDEEGEMIGSKAMAGTAKLSDPEHFRRLNGEAIQPCLERVGGNWAALPSARRTDQDIAAYLELHVEQGGVLESEQCQIGVVQGIVSLQRFQVAITGRPNHAGTTPMHLRQDALYAASLLVAAVHDVAVDIPGDQVATVGLLTVAPNAANIVPGRVELTIDMRDLSLETLGAMVEGLKQRIVAIQASTGTQIELRPQHFVEPTLASPAVQGAIAAVCDDLNLTHYSMPSRAIHDAQEIGRFTQMGMIFVPSQAGVSHAEDEYTSPEQCGQGADVLLHTLMALDEQLDSATHD</sequence>
<name>A0A0C1V2V9_9CYAN</name>
<evidence type="ECO:0000256" key="3">
    <source>
        <dbReference type="PIRSR" id="PIRSR001235-1"/>
    </source>
</evidence>
<dbReference type="AlphaFoldDB" id="A0A0C1V2V9"/>
<dbReference type="PANTHER" id="PTHR32494">
    <property type="entry name" value="ALLANTOATE DEIMINASE-RELATED"/>
    <property type="match status" value="1"/>
</dbReference>
<dbReference type="EMBL" id="JTHE02000003">
    <property type="protein sequence ID" value="NEV66064.1"/>
    <property type="molecule type" value="Genomic_DNA"/>
</dbReference>
<dbReference type="Gene3D" id="3.30.70.360">
    <property type="match status" value="1"/>
</dbReference>
<dbReference type="GO" id="GO:0046872">
    <property type="term" value="F:metal ion binding"/>
    <property type="evidence" value="ECO:0007669"/>
    <property type="project" value="UniProtKB-KW"/>
</dbReference>
<dbReference type="SUPFAM" id="SSF53187">
    <property type="entry name" value="Zn-dependent exopeptidases"/>
    <property type="match status" value="1"/>
</dbReference>
<feature type="binding site" evidence="3">
    <location>
        <position position="191"/>
    </location>
    <ligand>
        <name>Zn(2+)</name>
        <dbReference type="ChEBI" id="CHEBI:29105"/>
        <label>1</label>
    </ligand>
</feature>
<feature type="binding site" evidence="3">
    <location>
        <position position="96"/>
    </location>
    <ligand>
        <name>Zn(2+)</name>
        <dbReference type="ChEBI" id="CHEBI:29105"/>
        <label>2</label>
    </ligand>
</feature>
<keyword evidence="3" id="KW-0862">Zinc</keyword>
<proteinExistence type="inferred from homology"/>
<reference evidence="5" key="1">
    <citation type="submission" date="2014-11" db="EMBL/GenBank/DDBJ databases">
        <authorList>
            <person name="Malar M.C."/>
            <person name="Sen D."/>
            <person name="Tripathy S."/>
        </authorList>
    </citation>
    <scope>NUCLEOTIDE SEQUENCE</scope>
    <source>
        <strain evidence="5">BDU141951</strain>
    </source>
</reference>
<feature type="binding site" evidence="3">
    <location>
        <position position="96"/>
    </location>
    <ligand>
        <name>Zn(2+)</name>
        <dbReference type="ChEBI" id="CHEBI:29105"/>
        <label>1</label>
    </ligand>
</feature>
<protein>
    <submittedName>
        <fullName evidence="5">Zn-dependent hydrolase</fullName>
    </submittedName>
</protein>
<dbReference type="SUPFAM" id="SSF55031">
    <property type="entry name" value="Bacterial exopeptidase dimerisation domain"/>
    <property type="match status" value="1"/>
</dbReference>
<feature type="binding site" evidence="3">
    <location>
        <position position="131"/>
    </location>
    <ligand>
        <name>Zn(2+)</name>
        <dbReference type="ChEBI" id="CHEBI:29105"/>
        <label>2</label>
    </ligand>
</feature>
<dbReference type="PANTHER" id="PTHR32494:SF5">
    <property type="entry name" value="ALLANTOATE AMIDOHYDROLASE"/>
    <property type="match status" value="1"/>
</dbReference>
<evidence type="ECO:0000256" key="1">
    <source>
        <dbReference type="ARBA" id="ARBA00006153"/>
    </source>
</evidence>
<dbReference type="Gene3D" id="3.40.630.10">
    <property type="entry name" value="Zn peptidases"/>
    <property type="match status" value="1"/>
</dbReference>
<evidence type="ECO:0000256" key="2">
    <source>
        <dbReference type="ARBA" id="ARBA00022801"/>
    </source>
</evidence>
<dbReference type="InterPro" id="IPR036264">
    <property type="entry name" value="Bact_exopeptidase_dim_dom"/>
</dbReference>
<reference evidence="5" key="2">
    <citation type="journal article" date="2015" name="Genome Announc.">
        <title>Draft Genome Sequence of Filamentous Marine Cyanobacterium Lyngbya confervoides Strain BDU141951.</title>
        <authorList>
            <person name="Chandrababunaidu M.M."/>
            <person name="Sen D."/>
            <person name="Tripathy S."/>
        </authorList>
    </citation>
    <scope>NUCLEOTIDE SEQUENCE</scope>
    <source>
        <strain evidence="5">BDU141951</strain>
    </source>
</reference>
<dbReference type="Pfam" id="PF01546">
    <property type="entry name" value="Peptidase_M20"/>
    <property type="match status" value="1"/>
</dbReference>
<feature type="binding site" evidence="3">
    <location>
        <position position="383"/>
    </location>
    <ligand>
        <name>Zn(2+)</name>
        <dbReference type="ChEBI" id="CHEBI:29105"/>
        <label>2</label>
    </ligand>
</feature>
<gene>
    <name evidence="5" type="ORF">QQ91_002920</name>
</gene>